<name>A0A0P9W0F4_PSEYM</name>
<gene>
    <name evidence="1" type="ORF">ALP13_103116</name>
</gene>
<comment type="caution">
    <text evidence="1">The sequence shown here is derived from an EMBL/GenBank/DDBJ whole genome shotgun (WGS) entry which is preliminary data.</text>
</comment>
<reference evidence="1 2" key="1">
    <citation type="submission" date="2018-08" db="EMBL/GenBank/DDBJ databases">
        <title>Recombination of ecologically and evolutionarily significant loci maintains genetic cohesion in the Pseudomonas syringae species complex.</title>
        <authorList>
            <person name="Dillon M."/>
            <person name="Thakur S."/>
            <person name="Almeida R.N.D."/>
            <person name="Weir B.S."/>
            <person name="Guttman D.S."/>
        </authorList>
    </citation>
    <scope>NUCLEOTIDE SEQUENCE [LARGE SCALE GENOMIC DNA]</scope>
    <source>
        <strain evidence="1 2">ICMP 11281</strain>
    </source>
</reference>
<accession>A0A0P9W0F4</accession>
<protein>
    <submittedName>
        <fullName evidence="1">Uncharacterized protein</fullName>
    </submittedName>
</protein>
<dbReference type="Proteomes" id="UP000271631">
    <property type="component" value="Unassembled WGS sequence"/>
</dbReference>
<evidence type="ECO:0000313" key="1">
    <source>
        <dbReference type="EMBL" id="RMV42736.1"/>
    </source>
</evidence>
<proteinExistence type="predicted"/>
<evidence type="ECO:0000313" key="2">
    <source>
        <dbReference type="Proteomes" id="UP000271631"/>
    </source>
</evidence>
<dbReference type="EMBL" id="RBUQ01000039">
    <property type="protein sequence ID" value="RMV42736.1"/>
    <property type="molecule type" value="Genomic_DNA"/>
</dbReference>
<organism evidence="1 2">
    <name type="scientific">Pseudomonas syringae pv. maculicola</name>
    <dbReference type="NCBI Taxonomy" id="59511"/>
    <lineage>
        <taxon>Bacteria</taxon>
        <taxon>Pseudomonadati</taxon>
        <taxon>Pseudomonadota</taxon>
        <taxon>Gammaproteobacteria</taxon>
        <taxon>Pseudomonadales</taxon>
        <taxon>Pseudomonadaceae</taxon>
        <taxon>Pseudomonas</taxon>
    </lineage>
</organism>
<sequence length="68" mass="7579">MHSLLTPPRLLPAFIGGFLLGGLALTINRFAPLYDFEFLALLKVLYWLTKAMTQNTCVTTATVTEYSL</sequence>
<dbReference type="AlphaFoldDB" id="A0A0P9W0F4"/>